<comment type="caution">
    <text evidence="2">The sequence shown here is derived from an EMBL/GenBank/DDBJ whole genome shotgun (WGS) entry which is preliminary data.</text>
</comment>
<proteinExistence type="predicted"/>
<feature type="transmembrane region" description="Helical" evidence="1">
    <location>
        <begin position="58"/>
        <end position="76"/>
    </location>
</feature>
<dbReference type="Proteomes" id="UP001209540">
    <property type="component" value="Unassembled WGS sequence"/>
</dbReference>
<protein>
    <submittedName>
        <fullName evidence="2">Uncharacterized protein</fullName>
    </submittedName>
</protein>
<dbReference type="EMBL" id="JAIXMP010000027">
    <property type="protein sequence ID" value="KAI9252987.1"/>
    <property type="molecule type" value="Genomic_DNA"/>
</dbReference>
<evidence type="ECO:0000313" key="2">
    <source>
        <dbReference type="EMBL" id="KAI9252987.1"/>
    </source>
</evidence>
<sequence>MPYTTVFIDIERITDGKNFITFATILTRNWTCTEILSMMGTVLIILRLSMIQGFMNPLFLLFYSHALFGTSVPMYLCYVIEKKNPTQVFAYLHNILHLEFLRFPYFLNMGILK</sequence>
<keyword evidence="1" id="KW-0472">Membrane</keyword>
<evidence type="ECO:0000256" key="1">
    <source>
        <dbReference type="SAM" id="Phobius"/>
    </source>
</evidence>
<keyword evidence="1" id="KW-1133">Transmembrane helix</keyword>
<keyword evidence="3" id="KW-1185">Reference proteome</keyword>
<accession>A0AAD5K331</accession>
<reference evidence="2" key="1">
    <citation type="journal article" date="2022" name="IScience">
        <title>Evolution of zygomycete secretomes and the origins of terrestrial fungal ecologies.</title>
        <authorList>
            <person name="Chang Y."/>
            <person name="Wang Y."/>
            <person name="Mondo S."/>
            <person name="Ahrendt S."/>
            <person name="Andreopoulos W."/>
            <person name="Barry K."/>
            <person name="Beard J."/>
            <person name="Benny G.L."/>
            <person name="Blankenship S."/>
            <person name="Bonito G."/>
            <person name="Cuomo C."/>
            <person name="Desiro A."/>
            <person name="Gervers K.A."/>
            <person name="Hundley H."/>
            <person name="Kuo A."/>
            <person name="LaButti K."/>
            <person name="Lang B.F."/>
            <person name="Lipzen A."/>
            <person name="O'Donnell K."/>
            <person name="Pangilinan J."/>
            <person name="Reynolds N."/>
            <person name="Sandor L."/>
            <person name="Smith M.E."/>
            <person name="Tsang A."/>
            <person name="Grigoriev I.V."/>
            <person name="Stajich J.E."/>
            <person name="Spatafora J.W."/>
        </authorList>
    </citation>
    <scope>NUCLEOTIDE SEQUENCE</scope>
    <source>
        <strain evidence="2">RSA 2281</strain>
    </source>
</reference>
<gene>
    <name evidence="2" type="ORF">BDA99DRAFT_540976</name>
</gene>
<evidence type="ECO:0000313" key="3">
    <source>
        <dbReference type="Proteomes" id="UP001209540"/>
    </source>
</evidence>
<organism evidence="2 3">
    <name type="scientific">Phascolomyces articulosus</name>
    <dbReference type="NCBI Taxonomy" id="60185"/>
    <lineage>
        <taxon>Eukaryota</taxon>
        <taxon>Fungi</taxon>
        <taxon>Fungi incertae sedis</taxon>
        <taxon>Mucoromycota</taxon>
        <taxon>Mucoromycotina</taxon>
        <taxon>Mucoromycetes</taxon>
        <taxon>Mucorales</taxon>
        <taxon>Lichtheimiaceae</taxon>
        <taxon>Phascolomyces</taxon>
    </lineage>
</organism>
<reference evidence="2" key="2">
    <citation type="submission" date="2023-02" db="EMBL/GenBank/DDBJ databases">
        <authorList>
            <consortium name="DOE Joint Genome Institute"/>
            <person name="Mondo S.J."/>
            <person name="Chang Y."/>
            <person name="Wang Y."/>
            <person name="Ahrendt S."/>
            <person name="Andreopoulos W."/>
            <person name="Barry K."/>
            <person name="Beard J."/>
            <person name="Benny G.L."/>
            <person name="Blankenship S."/>
            <person name="Bonito G."/>
            <person name="Cuomo C."/>
            <person name="Desiro A."/>
            <person name="Gervers K.A."/>
            <person name="Hundley H."/>
            <person name="Kuo A."/>
            <person name="LaButti K."/>
            <person name="Lang B.F."/>
            <person name="Lipzen A."/>
            <person name="O'Donnell K."/>
            <person name="Pangilinan J."/>
            <person name="Reynolds N."/>
            <person name="Sandor L."/>
            <person name="Smith M.W."/>
            <person name="Tsang A."/>
            <person name="Grigoriev I.V."/>
            <person name="Stajich J.E."/>
            <person name="Spatafora J.W."/>
        </authorList>
    </citation>
    <scope>NUCLEOTIDE SEQUENCE</scope>
    <source>
        <strain evidence="2">RSA 2281</strain>
    </source>
</reference>
<name>A0AAD5K331_9FUNG</name>
<keyword evidence="1" id="KW-0812">Transmembrane</keyword>
<dbReference type="AlphaFoldDB" id="A0AAD5K331"/>
<feature type="transmembrane region" description="Helical" evidence="1">
    <location>
        <begin position="20"/>
        <end position="46"/>
    </location>
</feature>